<accession>A0ABQ2DYL9</accession>
<reference evidence="3" key="1">
    <citation type="journal article" date="2019" name="Int. J. Syst. Evol. Microbiol.">
        <title>The Global Catalogue of Microorganisms (GCM) 10K type strain sequencing project: providing services to taxonomists for standard genome sequencing and annotation.</title>
        <authorList>
            <consortium name="The Broad Institute Genomics Platform"/>
            <consortium name="The Broad Institute Genome Sequencing Center for Infectious Disease"/>
            <person name="Wu L."/>
            <person name="Ma J."/>
        </authorList>
    </citation>
    <scope>NUCLEOTIDE SEQUENCE [LARGE SCALE GENOMIC DNA]</scope>
    <source>
        <strain evidence="3">CGMCC 4.7275</strain>
    </source>
</reference>
<evidence type="ECO:0000313" key="3">
    <source>
        <dbReference type="Proteomes" id="UP000660265"/>
    </source>
</evidence>
<proteinExistence type="predicted"/>
<protein>
    <submittedName>
        <fullName evidence="2">Uncharacterized protein</fullName>
    </submittedName>
</protein>
<comment type="caution">
    <text evidence="2">The sequence shown here is derived from an EMBL/GenBank/DDBJ whole genome shotgun (WGS) entry which is preliminary data.</text>
</comment>
<gene>
    <name evidence="2" type="ORF">GCM10011583_08790</name>
</gene>
<dbReference type="EMBL" id="BMMV01000002">
    <property type="protein sequence ID" value="GGJ79443.1"/>
    <property type="molecule type" value="Genomic_DNA"/>
</dbReference>
<name>A0ABQ2DYL9_9ACTN</name>
<keyword evidence="3" id="KW-1185">Reference proteome</keyword>
<feature type="compositionally biased region" description="Low complexity" evidence="1">
    <location>
        <begin position="42"/>
        <end position="53"/>
    </location>
</feature>
<feature type="region of interest" description="Disordered" evidence="1">
    <location>
        <begin position="38"/>
        <end position="60"/>
    </location>
</feature>
<organism evidence="2 3">
    <name type="scientific">Streptomyces camponoticapitis</name>
    <dbReference type="NCBI Taxonomy" id="1616125"/>
    <lineage>
        <taxon>Bacteria</taxon>
        <taxon>Bacillati</taxon>
        <taxon>Actinomycetota</taxon>
        <taxon>Actinomycetes</taxon>
        <taxon>Kitasatosporales</taxon>
        <taxon>Streptomycetaceae</taxon>
        <taxon>Streptomyces</taxon>
    </lineage>
</organism>
<evidence type="ECO:0000256" key="1">
    <source>
        <dbReference type="SAM" id="MobiDB-lite"/>
    </source>
</evidence>
<evidence type="ECO:0000313" key="2">
    <source>
        <dbReference type="EMBL" id="GGJ79443.1"/>
    </source>
</evidence>
<sequence>MTAHGSVERAYRTPAESSRRHWMNDGKRRRTAIGTAAGGVGAAPAAAPLIGGPPQDGGDR</sequence>
<dbReference type="Proteomes" id="UP000660265">
    <property type="component" value="Unassembled WGS sequence"/>
</dbReference>
<feature type="region of interest" description="Disordered" evidence="1">
    <location>
        <begin position="1"/>
        <end position="26"/>
    </location>
</feature>